<dbReference type="OrthoDB" id="1716816at2759"/>
<comment type="cofactor">
    <cofactor evidence="1">
        <name>FAD</name>
        <dbReference type="ChEBI" id="CHEBI:57692"/>
    </cofactor>
</comment>
<keyword evidence="4" id="KW-0560">Oxidoreductase</keyword>
<accession>A0A0L0T3W8</accession>
<keyword evidence="2" id="KW-0285">Flavoprotein</keyword>
<dbReference type="Pfam" id="PF01494">
    <property type="entry name" value="FAD_binding_3"/>
    <property type="match status" value="1"/>
</dbReference>
<dbReference type="PANTHER" id="PTHR43004:SF19">
    <property type="entry name" value="BINDING MONOOXYGENASE, PUTATIVE (JCVI)-RELATED"/>
    <property type="match status" value="1"/>
</dbReference>
<organism evidence="6 7">
    <name type="scientific">Allomyces macrogynus (strain ATCC 38327)</name>
    <name type="common">Allomyces javanicus var. macrogynus</name>
    <dbReference type="NCBI Taxonomy" id="578462"/>
    <lineage>
        <taxon>Eukaryota</taxon>
        <taxon>Fungi</taxon>
        <taxon>Fungi incertae sedis</taxon>
        <taxon>Blastocladiomycota</taxon>
        <taxon>Blastocladiomycetes</taxon>
        <taxon>Blastocladiales</taxon>
        <taxon>Blastocladiaceae</taxon>
        <taxon>Allomyces</taxon>
    </lineage>
</organism>
<evidence type="ECO:0000256" key="4">
    <source>
        <dbReference type="ARBA" id="ARBA00023002"/>
    </source>
</evidence>
<dbReference type="EMBL" id="GG745360">
    <property type="protein sequence ID" value="KNE69254.1"/>
    <property type="molecule type" value="Genomic_DNA"/>
</dbReference>
<proteinExistence type="predicted"/>
<dbReference type="Proteomes" id="UP000054350">
    <property type="component" value="Unassembled WGS sequence"/>
</dbReference>
<evidence type="ECO:0000256" key="3">
    <source>
        <dbReference type="ARBA" id="ARBA00022827"/>
    </source>
</evidence>
<dbReference type="VEuPathDB" id="FungiDB:AMAG_19893"/>
<evidence type="ECO:0000259" key="5">
    <source>
        <dbReference type="Pfam" id="PF01494"/>
    </source>
</evidence>
<gene>
    <name evidence="6" type="ORF">AMAG_19893</name>
</gene>
<dbReference type="PANTHER" id="PTHR43004">
    <property type="entry name" value="TRK SYSTEM POTASSIUM UPTAKE PROTEIN"/>
    <property type="match status" value="1"/>
</dbReference>
<dbReference type="InterPro" id="IPR036188">
    <property type="entry name" value="FAD/NAD-bd_sf"/>
</dbReference>
<reference evidence="7" key="2">
    <citation type="submission" date="2009-11" db="EMBL/GenBank/DDBJ databases">
        <title>The Genome Sequence of Allomyces macrogynus strain ATCC 38327.</title>
        <authorList>
            <consortium name="The Broad Institute Genome Sequencing Platform"/>
            <person name="Russ C."/>
            <person name="Cuomo C."/>
            <person name="Shea T."/>
            <person name="Young S.K."/>
            <person name="Zeng Q."/>
            <person name="Koehrsen M."/>
            <person name="Haas B."/>
            <person name="Borodovsky M."/>
            <person name="Guigo R."/>
            <person name="Alvarado L."/>
            <person name="Berlin A."/>
            <person name="Borenstein D."/>
            <person name="Chen Z."/>
            <person name="Engels R."/>
            <person name="Freedman E."/>
            <person name="Gellesch M."/>
            <person name="Goldberg J."/>
            <person name="Griggs A."/>
            <person name="Gujja S."/>
            <person name="Heiman D."/>
            <person name="Hepburn T."/>
            <person name="Howarth C."/>
            <person name="Jen D."/>
            <person name="Larson L."/>
            <person name="Lewis B."/>
            <person name="Mehta T."/>
            <person name="Park D."/>
            <person name="Pearson M."/>
            <person name="Roberts A."/>
            <person name="Saif S."/>
            <person name="Shenoy N."/>
            <person name="Sisk P."/>
            <person name="Stolte C."/>
            <person name="Sykes S."/>
            <person name="Walk T."/>
            <person name="White J."/>
            <person name="Yandava C."/>
            <person name="Burger G."/>
            <person name="Gray M.W."/>
            <person name="Holland P.W.H."/>
            <person name="King N."/>
            <person name="Lang F.B.F."/>
            <person name="Roger A.J."/>
            <person name="Ruiz-Trillo I."/>
            <person name="Lander E."/>
            <person name="Nusbaum C."/>
        </authorList>
    </citation>
    <scope>NUCLEOTIDE SEQUENCE [LARGE SCALE GENOMIC DNA]</scope>
    <source>
        <strain evidence="7">ATCC 38327</strain>
    </source>
</reference>
<dbReference type="InterPro" id="IPR050641">
    <property type="entry name" value="RIFMO-like"/>
</dbReference>
<dbReference type="GO" id="GO:0071949">
    <property type="term" value="F:FAD binding"/>
    <property type="evidence" value="ECO:0007669"/>
    <property type="project" value="InterPro"/>
</dbReference>
<keyword evidence="7" id="KW-1185">Reference proteome</keyword>
<reference evidence="6 7" key="1">
    <citation type="submission" date="2009-11" db="EMBL/GenBank/DDBJ databases">
        <title>Annotation of Allomyces macrogynus ATCC 38327.</title>
        <authorList>
            <consortium name="The Broad Institute Genome Sequencing Platform"/>
            <person name="Russ C."/>
            <person name="Cuomo C."/>
            <person name="Burger G."/>
            <person name="Gray M.W."/>
            <person name="Holland P.W.H."/>
            <person name="King N."/>
            <person name="Lang F.B.F."/>
            <person name="Roger A.J."/>
            <person name="Ruiz-Trillo I."/>
            <person name="Young S.K."/>
            <person name="Zeng Q."/>
            <person name="Gargeya S."/>
            <person name="Fitzgerald M."/>
            <person name="Haas B."/>
            <person name="Abouelleil A."/>
            <person name="Alvarado L."/>
            <person name="Arachchi H.M."/>
            <person name="Berlin A."/>
            <person name="Chapman S.B."/>
            <person name="Gearin G."/>
            <person name="Goldberg J."/>
            <person name="Griggs A."/>
            <person name="Gujja S."/>
            <person name="Hansen M."/>
            <person name="Heiman D."/>
            <person name="Howarth C."/>
            <person name="Larimer J."/>
            <person name="Lui A."/>
            <person name="MacDonald P.J.P."/>
            <person name="McCowen C."/>
            <person name="Montmayeur A."/>
            <person name="Murphy C."/>
            <person name="Neiman D."/>
            <person name="Pearson M."/>
            <person name="Priest M."/>
            <person name="Roberts A."/>
            <person name="Saif S."/>
            <person name="Shea T."/>
            <person name="Sisk P."/>
            <person name="Stolte C."/>
            <person name="Sykes S."/>
            <person name="Wortman J."/>
            <person name="Nusbaum C."/>
            <person name="Birren B."/>
        </authorList>
    </citation>
    <scope>NUCLEOTIDE SEQUENCE [LARGE SCALE GENOMIC DNA]</scope>
    <source>
        <strain evidence="6 7">ATCC 38327</strain>
    </source>
</reference>
<name>A0A0L0T3W8_ALLM3</name>
<dbReference type="InterPro" id="IPR002938">
    <property type="entry name" value="FAD-bd"/>
</dbReference>
<dbReference type="Gene3D" id="3.50.50.60">
    <property type="entry name" value="FAD/NAD(P)-binding domain"/>
    <property type="match status" value="1"/>
</dbReference>
<evidence type="ECO:0000256" key="1">
    <source>
        <dbReference type="ARBA" id="ARBA00001974"/>
    </source>
</evidence>
<feature type="domain" description="FAD-binding" evidence="5">
    <location>
        <begin position="2"/>
        <end position="45"/>
    </location>
</feature>
<keyword evidence="3" id="KW-0274">FAD</keyword>
<sequence length="289" mass="31415">MGLQDAHNLAWKLATALTHNVHPRALLASYESERQPVAQAIVKNTSRATDYAVRWPWLVRLLGSLVVRIAAWVPNLFRSGKLTPNVGLDLVLPRVPQPAEAAVQAGNVKLRYPVGHRAPTRGRLLGADGKTAAPLDLYVSAGLQHTVLVLTPHDLADAAFPAFIEGARVHHIQLRSTAPGTPPIKHDARPFLRKPTDALSISTEEVQGLVDAVQLDRVAVPETANKWVDNDGVIAEFLFGVTHDADFGIKDLSQAWVVVVRPDGYMVMAGLDLEADRVQAYLARYAVAV</sequence>
<protein>
    <recommendedName>
        <fullName evidence="5">FAD-binding domain-containing protein</fullName>
    </recommendedName>
</protein>
<dbReference type="AlphaFoldDB" id="A0A0L0T3W8"/>
<evidence type="ECO:0000313" key="7">
    <source>
        <dbReference type="Proteomes" id="UP000054350"/>
    </source>
</evidence>
<dbReference type="GO" id="GO:0016709">
    <property type="term" value="F:oxidoreductase activity, acting on paired donors, with incorporation or reduction of molecular oxygen, NAD(P)H as one donor, and incorporation of one atom of oxygen"/>
    <property type="evidence" value="ECO:0007669"/>
    <property type="project" value="UniProtKB-ARBA"/>
</dbReference>
<evidence type="ECO:0000256" key="2">
    <source>
        <dbReference type="ARBA" id="ARBA00022630"/>
    </source>
</evidence>
<evidence type="ECO:0000313" key="6">
    <source>
        <dbReference type="EMBL" id="KNE69254.1"/>
    </source>
</evidence>
<dbReference type="SUPFAM" id="SSF51905">
    <property type="entry name" value="FAD/NAD(P)-binding domain"/>
    <property type="match status" value="1"/>
</dbReference>